<gene>
    <name evidence="10" type="ORF">BYL167_LOCUS167</name>
    <name evidence="7" type="ORF">CJN711_LOCUS29368</name>
    <name evidence="11" type="ORF">GIL414_LOCUS239</name>
    <name evidence="8" type="ORF">KQP761_LOCUS22882</name>
    <name evidence="9" type="ORF">MBJ925_LOCUS35992</name>
    <name evidence="12" type="ORF">SMN809_LOCUS11886</name>
</gene>
<proteinExistence type="predicted"/>
<dbReference type="Pfam" id="PF03631">
    <property type="entry name" value="Virul_fac_BrkB"/>
    <property type="match status" value="1"/>
</dbReference>
<keyword evidence="3 6" id="KW-0812">Transmembrane</keyword>
<evidence type="ECO:0000313" key="12">
    <source>
        <dbReference type="EMBL" id="CAF4000106.1"/>
    </source>
</evidence>
<dbReference type="PANTHER" id="PTHR30213">
    <property type="entry name" value="INNER MEMBRANE PROTEIN YHJD"/>
    <property type="match status" value="1"/>
</dbReference>
<comment type="caution">
    <text evidence="9">The sequence shown here is derived from an EMBL/GenBank/DDBJ whole genome shotgun (WGS) entry which is preliminary data.</text>
</comment>
<feature type="transmembrane region" description="Helical" evidence="6">
    <location>
        <begin position="104"/>
        <end position="124"/>
    </location>
</feature>
<dbReference type="PIRSF" id="PIRSF035875">
    <property type="entry name" value="RNase_BN"/>
    <property type="match status" value="1"/>
</dbReference>
<accession>A0A816ZHM5</accession>
<dbReference type="Proteomes" id="UP000676336">
    <property type="component" value="Unassembled WGS sequence"/>
</dbReference>
<dbReference type="GO" id="GO:0005886">
    <property type="term" value="C:plasma membrane"/>
    <property type="evidence" value="ECO:0007669"/>
    <property type="project" value="UniProtKB-SubCell"/>
</dbReference>
<evidence type="ECO:0000256" key="4">
    <source>
        <dbReference type="ARBA" id="ARBA00022989"/>
    </source>
</evidence>
<evidence type="ECO:0008006" key="14">
    <source>
        <dbReference type="Google" id="ProtNLM"/>
    </source>
</evidence>
<evidence type="ECO:0000256" key="5">
    <source>
        <dbReference type="ARBA" id="ARBA00023136"/>
    </source>
</evidence>
<dbReference type="EMBL" id="CAJOBI010004385">
    <property type="protein sequence ID" value="CAF4000106.1"/>
    <property type="molecule type" value="Genomic_DNA"/>
</dbReference>
<dbReference type="EMBL" id="CAJOBJ010000023">
    <property type="protein sequence ID" value="CAF3784888.1"/>
    <property type="molecule type" value="Genomic_DNA"/>
</dbReference>
<dbReference type="PANTHER" id="PTHR30213:SF0">
    <property type="entry name" value="UPF0761 MEMBRANE PROTEIN YIHY"/>
    <property type="match status" value="1"/>
</dbReference>
<feature type="transmembrane region" description="Helical" evidence="6">
    <location>
        <begin position="145"/>
        <end position="165"/>
    </location>
</feature>
<keyword evidence="5 6" id="KW-0472">Membrane</keyword>
<dbReference type="Proteomes" id="UP000663855">
    <property type="component" value="Unassembled WGS sequence"/>
</dbReference>
<evidence type="ECO:0000313" key="7">
    <source>
        <dbReference type="EMBL" id="CAF1535976.1"/>
    </source>
</evidence>
<dbReference type="EMBL" id="CAJNOW010012133">
    <property type="protein sequence ID" value="CAF1606692.1"/>
    <property type="molecule type" value="Genomic_DNA"/>
</dbReference>
<dbReference type="Proteomes" id="UP000663824">
    <property type="component" value="Unassembled WGS sequence"/>
</dbReference>
<evidence type="ECO:0000256" key="6">
    <source>
        <dbReference type="SAM" id="Phobius"/>
    </source>
</evidence>
<dbReference type="Proteomes" id="UP000663834">
    <property type="component" value="Unassembled WGS sequence"/>
</dbReference>
<dbReference type="InterPro" id="IPR017039">
    <property type="entry name" value="Virul_fac_BrkB"/>
</dbReference>
<reference evidence="9" key="1">
    <citation type="submission" date="2021-02" db="EMBL/GenBank/DDBJ databases">
        <authorList>
            <person name="Nowell W R."/>
        </authorList>
    </citation>
    <scope>NUCLEOTIDE SEQUENCE</scope>
</reference>
<comment type="subcellular location">
    <subcellularLocation>
        <location evidence="1">Cell membrane</location>
        <topology evidence="1">Multi-pass membrane protein</topology>
    </subcellularLocation>
</comment>
<feature type="transmembrane region" description="Helical" evidence="6">
    <location>
        <begin position="219"/>
        <end position="239"/>
    </location>
</feature>
<name>A0A816ZHM5_9BILA</name>
<protein>
    <recommendedName>
        <fullName evidence="14">YihY/virulence factor BrkB family protein</fullName>
    </recommendedName>
</protein>
<keyword evidence="4 6" id="KW-1133">Transmembrane helix</keyword>
<dbReference type="AlphaFoldDB" id="A0A816ZHM5"/>
<keyword evidence="2" id="KW-1003">Cell membrane</keyword>
<feature type="transmembrane region" description="Helical" evidence="6">
    <location>
        <begin position="251"/>
        <end position="272"/>
    </location>
</feature>
<dbReference type="EMBL" id="CAJOBH010000013">
    <property type="protein sequence ID" value="CAF3747931.1"/>
    <property type="molecule type" value="Genomic_DNA"/>
</dbReference>
<evidence type="ECO:0000256" key="3">
    <source>
        <dbReference type="ARBA" id="ARBA00022692"/>
    </source>
</evidence>
<dbReference type="Proteomes" id="UP000681967">
    <property type="component" value="Unassembled WGS sequence"/>
</dbReference>
<evidence type="ECO:0000313" key="11">
    <source>
        <dbReference type="EMBL" id="CAF3784888.1"/>
    </source>
</evidence>
<sequence length="311" mass="35052">MESVITNTRLFQYAKKETTPFRLFIQKCKHDWSFVFSGMLAFSLLIALLPMAVTLFGILGFVLGNHPELRNHIRNKIIDAFPPKANDGLREIMNIAFRQLYHDAGLILSFGILLAIIGSARLFIAIDRCLTIIYRIEERRFFEKYFLAIGMLFLFLTLIPLMIAASSAPSLLLGVIPNTGGRLGAFITGVLLSSFFSFLLFDIIYLIIPNKKMTFKQTWCGSIVAAGALQLFMILFPIYVRKCMTSYTGQLGFAVILVVFLFYAAVILILGAQINAFFFEHIQPLPVSLGSFVSTLAHEYHQKEARILLNV</sequence>
<evidence type="ECO:0000313" key="13">
    <source>
        <dbReference type="Proteomes" id="UP000663824"/>
    </source>
</evidence>
<evidence type="ECO:0000313" key="10">
    <source>
        <dbReference type="EMBL" id="CAF3747931.1"/>
    </source>
</evidence>
<feature type="transmembrane region" description="Helical" evidence="6">
    <location>
        <begin position="185"/>
        <end position="207"/>
    </location>
</feature>
<evidence type="ECO:0000256" key="2">
    <source>
        <dbReference type="ARBA" id="ARBA00022475"/>
    </source>
</evidence>
<dbReference type="EMBL" id="CAJNOV010013948">
    <property type="protein sequence ID" value="CAF1535976.1"/>
    <property type="molecule type" value="Genomic_DNA"/>
</dbReference>
<evidence type="ECO:0000313" key="9">
    <source>
        <dbReference type="EMBL" id="CAF2213232.1"/>
    </source>
</evidence>
<evidence type="ECO:0000313" key="8">
    <source>
        <dbReference type="EMBL" id="CAF1606692.1"/>
    </source>
</evidence>
<dbReference type="Proteomes" id="UP000681720">
    <property type="component" value="Unassembled WGS sequence"/>
</dbReference>
<dbReference type="OrthoDB" id="10045876at2759"/>
<dbReference type="EMBL" id="CAJNRE010019859">
    <property type="protein sequence ID" value="CAF2213232.1"/>
    <property type="molecule type" value="Genomic_DNA"/>
</dbReference>
<organism evidence="9 13">
    <name type="scientific">Rotaria magnacalcarata</name>
    <dbReference type="NCBI Taxonomy" id="392030"/>
    <lineage>
        <taxon>Eukaryota</taxon>
        <taxon>Metazoa</taxon>
        <taxon>Spiralia</taxon>
        <taxon>Gnathifera</taxon>
        <taxon>Rotifera</taxon>
        <taxon>Eurotatoria</taxon>
        <taxon>Bdelloidea</taxon>
        <taxon>Philodinida</taxon>
        <taxon>Philodinidae</taxon>
        <taxon>Rotaria</taxon>
    </lineage>
</organism>
<evidence type="ECO:0000256" key="1">
    <source>
        <dbReference type="ARBA" id="ARBA00004651"/>
    </source>
</evidence>
<feature type="transmembrane region" description="Helical" evidence="6">
    <location>
        <begin position="32"/>
        <end position="63"/>
    </location>
</feature>